<protein>
    <recommendedName>
        <fullName evidence="4">Dirigent protein</fullName>
    </recommendedName>
</protein>
<dbReference type="GO" id="GO:0009699">
    <property type="term" value="P:phenylpropanoid biosynthetic process"/>
    <property type="evidence" value="ECO:0007669"/>
    <property type="project" value="UniProtKB-ARBA"/>
</dbReference>
<comment type="subcellular location">
    <subcellularLocation>
        <location evidence="4">Secreted</location>
        <location evidence="4">Extracellular space</location>
        <location evidence="4">Apoplast</location>
    </subcellularLocation>
</comment>
<dbReference type="AlphaFoldDB" id="A0AAV1D1V5"/>
<evidence type="ECO:0000256" key="1">
    <source>
        <dbReference type="ARBA" id="ARBA00010746"/>
    </source>
</evidence>
<dbReference type="GO" id="GO:0048046">
    <property type="term" value="C:apoplast"/>
    <property type="evidence" value="ECO:0007669"/>
    <property type="project" value="UniProtKB-SubCell"/>
</dbReference>
<gene>
    <name evidence="5" type="ORF">OLC1_LOCUS10673</name>
</gene>
<evidence type="ECO:0000313" key="5">
    <source>
        <dbReference type="EMBL" id="CAI9100974.1"/>
    </source>
</evidence>
<reference evidence="5" key="1">
    <citation type="submission" date="2023-03" db="EMBL/GenBank/DDBJ databases">
        <authorList>
            <person name="Julca I."/>
        </authorList>
    </citation>
    <scope>NUCLEOTIDE SEQUENCE</scope>
</reference>
<dbReference type="Proteomes" id="UP001161247">
    <property type="component" value="Chromosome 3"/>
</dbReference>
<dbReference type="Gene3D" id="2.40.480.10">
    <property type="entry name" value="Allene oxide cyclase-like"/>
    <property type="match status" value="1"/>
</dbReference>
<evidence type="ECO:0000256" key="4">
    <source>
        <dbReference type="RuleBase" id="RU363099"/>
    </source>
</evidence>
<comment type="function">
    <text evidence="4">Dirigent proteins impart stereoselectivity on the phenoxy radical-coupling reaction, yielding optically active lignans from two molecules of coniferyl alcohol in the biosynthesis of lignans, flavonolignans, and alkaloids and thus plays a central role in plant secondary metabolism.</text>
</comment>
<dbReference type="InterPro" id="IPR044859">
    <property type="entry name" value="Allene_oxi_cyc_Dirigent"/>
</dbReference>
<feature type="chain" id="PRO_5043085133" description="Dirigent protein" evidence="4">
    <location>
        <begin position="30"/>
        <end position="199"/>
    </location>
</feature>
<comment type="similarity">
    <text evidence="1 4">Belongs to the plant dirigent protein family.</text>
</comment>
<keyword evidence="6" id="KW-1185">Reference proteome</keyword>
<proteinExistence type="inferred from homology"/>
<organism evidence="5 6">
    <name type="scientific">Oldenlandia corymbosa var. corymbosa</name>
    <dbReference type="NCBI Taxonomy" id="529605"/>
    <lineage>
        <taxon>Eukaryota</taxon>
        <taxon>Viridiplantae</taxon>
        <taxon>Streptophyta</taxon>
        <taxon>Embryophyta</taxon>
        <taxon>Tracheophyta</taxon>
        <taxon>Spermatophyta</taxon>
        <taxon>Magnoliopsida</taxon>
        <taxon>eudicotyledons</taxon>
        <taxon>Gunneridae</taxon>
        <taxon>Pentapetalae</taxon>
        <taxon>asterids</taxon>
        <taxon>lamiids</taxon>
        <taxon>Gentianales</taxon>
        <taxon>Rubiaceae</taxon>
        <taxon>Rubioideae</taxon>
        <taxon>Spermacoceae</taxon>
        <taxon>Hedyotis-Oldenlandia complex</taxon>
        <taxon>Oldenlandia</taxon>
    </lineage>
</organism>
<dbReference type="Pfam" id="PF03018">
    <property type="entry name" value="Dirigent"/>
    <property type="match status" value="1"/>
</dbReference>
<comment type="subunit">
    <text evidence="2 4">Homodimer.</text>
</comment>
<keyword evidence="3 4" id="KW-0964">Secreted</keyword>
<keyword evidence="4" id="KW-0052">Apoplast</keyword>
<dbReference type="EMBL" id="OX459120">
    <property type="protein sequence ID" value="CAI9100974.1"/>
    <property type="molecule type" value="Genomic_DNA"/>
</dbReference>
<feature type="signal peptide" evidence="4">
    <location>
        <begin position="1"/>
        <end position="29"/>
    </location>
</feature>
<accession>A0AAV1D1V5</accession>
<dbReference type="InterPro" id="IPR004265">
    <property type="entry name" value="Dirigent"/>
</dbReference>
<evidence type="ECO:0000256" key="2">
    <source>
        <dbReference type="ARBA" id="ARBA00011738"/>
    </source>
</evidence>
<evidence type="ECO:0000313" key="6">
    <source>
        <dbReference type="Proteomes" id="UP001161247"/>
    </source>
</evidence>
<evidence type="ECO:0000256" key="3">
    <source>
        <dbReference type="ARBA" id="ARBA00022525"/>
    </source>
</evidence>
<sequence>MAKTPQNLQATIMILFITFITTFLHEANSQQFSQAISKDKLGLTKMTETLTHLHFYFHDITGGTNPTAAVVSQSPLKATSKTNFGSVSMMDDPLTEGPDLNSKLVGKMQGIYGSSSLDEISYLMVLNILFVDEKYNGSTIGILGRNPPLHTVREMPIVGGSGVFRFARGYAEARPHSYVVKDGIAIAVVEYNVYILHYN</sequence>
<name>A0AAV1D1V5_OLDCO</name>
<keyword evidence="4" id="KW-0732">Signal</keyword>
<dbReference type="PANTHER" id="PTHR21495">
    <property type="entry name" value="NUCLEOPORIN-RELATED"/>
    <property type="match status" value="1"/>
</dbReference>